<dbReference type="Gene3D" id="1.10.287.1150">
    <property type="entry name" value="TPP helical domain"/>
    <property type="match status" value="1"/>
</dbReference>
<protein>
    <submittedName>
        <fullName evidence="2">Probable 2-oxoglutarate dehydrogenase E1 component DHKTD1-like protein, mitochondrial</fullName>
    </submittedName>
</protein>
<organism evidence="3">
    <name type="scientific">Camponotus floridanus</name>
    <name type="common">Florida carpenter ant</name>
    <dbReference type="NCBI Taxonomy" id="104421"/>
    <lineage>
        <taxon>Eukaryota</taxon>
        <taxon>Metazoa</taxon>
        <taxon>Ecdysozoa</taxon>
        <taxon>Arthropoda</taxon>
        <taxon>Hexapoda</taxon>
        <taxon>Insecta</taxon>
        <taxon>Pterygota</taxon>
        <taxon>Neoptera</taxon>
        <taxon>Endopterygota</taxon>
        <taxon>Hymenoptera</taxon>
        <taxon>Apocrita</taxon>
        <taxon>Aculeata</taxon>
        <taxon>Formicoidea</taxon>
        <taxon>Formicidae</taxon>
        <taxon>Formicinae</taxon>
        <taxon>Camponotus</taxon>
    </lineage>
</organism>
<dbReference type="OrthoDB" id="413077at2759"/>
<keyword evidence="3" id="KW-1185">Reference proteome</keyword>
<accession>E2APY2</accession>
<dbReference type="Proteomes" id="UP000000311">
    <property type="component" value="Unassembled WGS sequence"/>
</dbReference>
<evidence type="ECO:0000256" key="1">
    <source>
        <dbReference type="SAM" id="MobiDB-lite"/>
    </source>
</evidence>
<feature type="region of interest" description="Disordered" evidence="1">
    <location>
        <begin position="145"/>
        <end position="206"/>
    </location>
</feature>
<sequence length="262" mass="30380">MYAIERFILNKQRSRFQLKWSSYYINVKLYHNENDIYGYKPNQRRHFEVSKEYLHNRAKQSNFYRLVTAYRIHGHKQADINPISMSKPFLLPELEPKNFRLNLMDKVCFRGILFTQQDKGTVEEAIRFLNTTYCGPVGTEFNYLEASPTPTTSKEQPATTSNATNSARQSATNAMVCESENASSDEDDLNESPFNHVKSSTKPKKPRVDNSCILNFLKNEAEERRKQNESLMKLMQDSNDTKKVFLSIIIKMMSSTTSSNKI</sequence>
<proteinExistence type="predicted"/>
<dbReference type="InParanoid" id="E2APY2"/>
<dbReference type="AlphaFoldDB" id="E2APY2"/>
<dbReference type="STRING" id="104421.E2APY2"/>
<evidence type="ECO:0000313" key="3">
    <source>
        <dbReference type="Proteomes" id="UP000000311"/>
    </source>
</evidence>
<evidence type="ECO:0000313" key="2">
    <source>
        <dbReference type="EMBL" id="EFN64514.1"/>
    </source>
</evidence>
<gene>
    <name evidence="2" type="ORF">EAG_11850</name>
</gene>
<feature type="compositionally biased region" description="Polar residues" evidence="1">
    <location>
        <begin position="148"/>
        <end position="173"/>
    </location>
</feature>
<name>E2APY2_CAMFO</name>
<dbReference type="EMBL" id="GL441630">
    <property type="protein sequence ID" value="EFN64514.1"/>
    <property type="molecule type" value="Genomic_DNA"/>
</dbReference>
<reference evidence="2 3" key="1">
    <citation type="journal article" date="2010" name="Science">
        <title>Genomic comparison of the ants Camponotus floridanus and Harpegnathos saltator.</title>
        <authorList>
            <person name="Bonasio R."/>
            <person name="Zhang G."/>
            <person name="Ye C."/>
            <person name="Mutti N.S."/>
            <person name="Fang X."/>
            <person name="Qin N."/>
            <person name="Donahue G."/>
            <person name="Yang P."/>
            <person name="Li Q."/>
            <person name="Li C."/>
            <person name="Zhang P."/>
            <person name="Huang Z."/>
            <person name="Berger S.L."/>
            <person name="Reinberg D."/>
            <person name="Wang J."/>
            <person name="Liebig J."/>
        </authorList>
    </citation>
    <scope>NUCLEOTIDE SEQUENCE [LARGE SCALE GENOMIC DNA]</scope>
    <source>
        <strain evidence="3">C129</strain>
    </source>
</reference>